<keyword evidence="9" id="KW-0472">Membrane</keyword>
<reference evidence="11" key="1">
    <citation type="submission" date="2021-06" db="EMBL/GenBank/DDBJ databases">
        <authorList>
            <person name="Criscuolo A."/>
        </authorList>
    </citation>
    <scope>NUCLEOTIDE SEQUENCE</scope>
    <source>
        <strain evidence="11">CIP111803</strain>
    </source>
</reference>
<evidence type="ECO:0000256" key="5">
    <source>
        <dbReference type="ARBA" id="ARBA00022737"/>
    </source>
</evidence>
<evidence type="ECO:0000256" key="9">
    <source>
        <dbReference type="ARBA" id="ARBA00023136"/>
    </source>
</evidence>
<keyword evidence="2" id="KW-0813">Transport</keyword>
<dbReference type="PROSITE" id="PS50893">
    <property type="entry name" value="ABC_TRANSPORTER_2"/>
    <property type="match status" value="2"/>
</dbReference>
<evidence type="ECO:0000256" key="4">
    <source>
        <dbReference type="ARBA" id="ARBA00022597"/>
    </source>
</evidence>
<keyword evidence="6" id="KW-0547">Nucleotide-binding</keyword>
<keyword evidence="8" id="KW-1278">Translocase</keyword>
<dbReference type="CDD" id="cd03216">
    <property type="entry name" value="ABC_Carb_Monos_I"/>
    <property type="match status" value="1"/>
</dbReference>
<feature type="domain" description="ABC transporter" evidence="10">
    <location>
        <begin position="254"/>
        <end position="498"/>
    </location>
</feature>
<dbReference type="Pfam" id="PF00005">
    <property type="entry name" value="ABC_tran"/>
    <property type="match status" value="2"/>
</dbReference>
<dbReference type="RefSeq" id="WP_236022092.1">
    <property type="nucleotide sequence ID" value="NZ_CAJVAP010000024.1"/>
</dbReference>
<evidence type="ECO:0000256" key="7">
    <source>
        <dbReference type="ARBA" id="ARBA00022840"/>
    </source>
</evidence>
<evidence type="ECO:0000313" key="11">
    <source>
        <dbReference type="EMBL" id="CAG7616568.1"/>
    </source>
</evidence>
<dbReference type="GO" id="GO:0005886">
    <property type="term" value="C:plasma membrane"/>
    <property type="evidence" value="ECO:0007669"/>
    <property type="project" value="UniProtKB-SubCell"/>
</dbReference>
<dbReference type="AlphaFoldDB" id="A0A916K101"/>
<protein>
    <submittedName>
        <fullName evidence="11">Galactose/methyl galactoside import ATP-binding protein MglA</fullName>
    </submittedName>
</protein>
<keyword evidence="7 11" id="KW-0067">ATP-binding</keyword>
<gene>
    <name evidence="11" type="primary">mglA_2</name>
    <name evidence="11" type="ORF">LEUCIP111803_02004</name>
</gene>
<dbReference type="InterPro" id="IPR003593">
    <property type="entry name" value="AAA+_ATPase"/>
</dbReference>
<accession>A0A916K101</accession>
<comment type="caution">
    <text evidence="11">The sequence shown here is derived from an EMBL/GenBank/DDBJ whole genome shotgun (WGS) entry which is preliminary data.</text>
</comment>
<name>A0A916K101_9MICO</name>
<keyword evidence="5" id="KW-0677">Repeat</keyword>
<evidence type="ECO:0000259" key="10">
    <source>
        <dbReference type="PROSITE" id="PS50893"/>
    </source>
</evidence>
<dbReference type="EMBL" id="CAJVAP010000024">
    <property type="protein sequence ID" value="CAG7616568.1"/>
    <property type="molecule type" value="Genomic_DNA"/>
</dbReference>
<evidence type="ECO:0000256" key="3">
    <source>
        <dbReference type="ARBA" id="ARBA00022475"/>
    </source>
</evidence>
<keyword evidence="3" id="KW-1003">Cell membrane</keyword>
<dbReference type="PANTHER" id="PTHR43790:SF3">
    <property type="entry name" value="D-ALLOSE IMPORT ATP-BINDING PROTEIN ALSA-RELATED"/>
    <property type="match status" value="1"/>
</dbReference>
<dbReference type="PANTHER" id="PTHR43790">
    <property type="entry name" value="CARBOHYDRATE TRANSPORT ATP-BINDING PROTEIN MG119-RELATED"/>
    <property type="match status" value="1"/>
</dbReference>
<keyword evidence="4" id="KW-0762">Sugar transport</keyword>
<evidence type="ECO:0000256" key="1">
    <source>
        <dbReference type="ARBA" id="ARBA00004202"/>
    </source>
</evidence>
<dbReference type="InterPro" id="IPR017871">
    <property type="entry name" value="ABC_transporter-like_CS"/>
</dbReference>
<comment type="subcellular location">
    <subcellularLocation>
        <location evidence="1">Cell membrane</location>
        <topology evidence="1">Peripheral membrane protein</topology>
    </subcellularLocation>
</comment>
<evidence type="ECO:0000256" key="6">
    <source>
        <dbReference type="ARBA" id="ARBA00022741"/>
    </source>
</evidence>
<proteinExistence type="predicted"/>
<evidence type="ECO:0000256" key="2">
    <source>
        <dbReference type="ARBA" id="ARBA00022448"/>
    </source>
</evidence>
<dbReference type="Proteomes" id="UP000693892">
    <property type="component" value="Unassembled WGS sequence"/>
</dbReference>
<organism evidence="11 12">
    <name type="scientific">Leucobacter soli</name>
    <dbReference type="NCBI Taxonomy" id="2812850"/>
    <lineage>
        <taxon>Bacteria</taxon>
        <taxon>Bacillati</taxon>
        <taxon>Actinomycetota</taxon>
        <taxon>Actinomycetes</taxon>
        <taxon>Micrococcales</taxon>
        <taxon>Microbacteriaceae</taxon>
        <taxon>Leucobacter</taxon>
    </lineage>
</organism>
<dbReference type="InterPro" id="IPR003439">
    <property type="entry name" value="ABC_transporter-like_ATP-bd"/>
</dbReference>
<feature type="domain" description="ABC transporter" evidence="10">
    <location>
        <begin position="9"/>
        <end position="244"/>
    </location>
</feature>
<dbReference type="GO" id="GO:0005524">
    <property type="term" value="F:ATP binding"/>
    <property type="evidence" value="ECO:0007669"/>
    <property type="project" value="UniProtKB-KW"/>
</dbReference>
<dbReference type="PROSITE" id="PS00211">
    <property type="entry name" value="ABC_TRANSPORTER_1"/>
    <property type="match status" value="1"/>
</dbReference>
<sequence length="500" mass="54317">MTVQAQSALKMTAISKHFPGVKALQDVSIEVRAGEVHAIVGENGAGKSTLMKILAGTYQPDGGTIEIGGATMGHWGPREALDRGIGMIYQELSLVPDLSVAENIALGRMPRTGPFVDYRAVTRQAEEVLAELHSSIDPGARLGSLSISQQQIVEIAKVMADKPSIVVFDEPTSSLGEKESRVLFGVIERMREAGIAVIYISHRLQEVMNLCDRVTVLRDGRHIETRDIAGITPDQMVQLMVGRELGEMFPKLDLEPGDEVLAVDGIGRAGQFVDITFEVREREIVGLAGLIGAGRTEVARAIFGLDPIDTGEIRIQGAKVKLRSPRKGREAGVALVPEDRKGQGIIPMLTVRENFTLPTITRLAKRLFVSPRRERSLVRTWAERLKVNPPLVERPLSAFSGGNQQKVVLGKWLLADPTLLILDEPTRGVDVGAKADIHEIIGEFARDGGGVLMISSELPELLAVCDRIVVLHEGRITSVIDREQATEETVMRAATGQVTA</sequence>
<dbReference type="SMART" id="SM00382">
    <property type="entry name" value="AAA"/>
    <property type="match status" value="2"/>
</dbReference>
<dbReference type="GO" id="GO:0016887">
    <property type="term" value="F:ATP hydrolysis activity"/>
    <property type="evidence" value="ECO:0007669"/>
    <property type="project" value="InterPro"/>
</dbReference>
<keyword evidence="12" id="KW-1185">Reference proteome</keyword>
<dbReference type="FunFam" id="3.40.50.300:FF:000127">
    <property type="entry name" value="Ribose import ATP-binding protein RbsA"/>
    <property type="match status" value="1"/>
</dbReference>
<dbReference type="CDD" id="cd03215">
    <property type="entry name" value="ABC_Carb_Monos_II"/>
    <property type="match status" value="1"/>
</dbReference>
<evidence type="ECO:0000313" key="12">
    <source>
        <dbReference type="Proteomes" id="UP000693892"/>
    </source>
</evidence>
<dbReference type="InterPro" id="IPR050107">
    <property type="entry name" value="ABC_carbohydrate_import_ATPase"/>
</dbReference>
<evidence type="ECO:0000256" key="8">
    <source>
        <dbReference type="ARBA" id="ARBA00022967"/>
    </source>
</evidence>